<evidence type="ECO:0000259" key="2">
    <source>
        <dbReference type="Pfam" id="PF17171"/>
    </source>
</evidence>
<reference key="1">
    <citation type="journal article" date="2014" name="PLoS Genet.">
        <title>Signature Gene Expression Reveals Novel Clues to the Molecular Mechanisms of Dimorphic Transition in Penicillium marneffei.</title>
        <authorList>
            <person name="Yang E."/>
            <person name="Wang G."/>
            <person name="Cai J."/>
            <person name="Woo P.C."/>
            <person name="Lau S.K."/>
            <person name="Yuen K.-Y."/>
            <person name="Chow W.-N."/>
            <person name="Lin X."/>
        </authorList>
    </citation>
    <scope>NUCLEOTIDE SEQUENCE [LARGE SCALE GENOMIC DNA]</scope>
    <source>
        <strain>PM1</strain>
    </source>
</reference>
<reference evidence="4" key="2">
    <citation type="journal article" date="2014" name="PLoS Genet.">
        <title>Signature gene expression reveals novel clues to the molecular mechanisms of dimorphic transition in Penicillium marneffei.</title>
        <authorList>
            <person name="Yang E."/>
            <person name="Wang G."/>
            <person name="Cai J."/>
            <person name="Woo P.C."/>
            <person name="Lau S.K."/>
            <person name="Yuen K.-Y."/>
            <person name="Chow W.-N."/>
            <person name="Lin X."/>
        </authorList>
    </citation>
    <scope>NUCLEOTIDE SEQUENCE</scope>
    <source>
        <strain evidence="4">PM1</strain>
    </source>
</reference>
<accession>A0A093UYN7</accession>
<gene>
    <name evidence="4" type="ORF">GQ26_0250950</name>
</gene>
<dbReference type="AlphaFoldDB" id="A0A093UYN7"/>
<feature type="region of interest" description="Disordered" evidence="1">
    <location>
        <begin position="1"/>
        <end position="32"/>
    </location>
</feature>
<dbReference type="InterPro" id="IPR012336">
    <property type="entry name" value="Thioredoxin-like_fold"/>
</dbReference>
<dbReference type="Pfam" id="PF17171">
    <property type="entry name" value="GST_C_6"/>
    <property type="match status" value="1"/>
</dbReference>
<dbReference type="PANTHER" id="PTHR12289:SF44">
    <property type="entry name" value="OUTER MEMBRANE PROTEIN (SAM35), PUTATIVE (AFU_ORTHOLOGUE AFUA_1G13180)-RELATED"/>
    <property type="match status" value="1"/>
</dbReference>
<evidence type="ECO:0000256" key="1">
    <source>
        <dbReference type="SAM" id="MobiDB-lite"/>
    </source>
</evidence>
<dbReference type="HOGENOM" id="CLU_055680_0_0_1"/>
<dbReference type="CDD" id="cd03078">
    <property type="entry name" value="GST_N_Metaxin1_like"/>
    <property type="match status" value="1"/>
</dbReference>
<protein>
    <submittedName>
        <fullName evidence="4">Metaxin-1</fullName>
    </submittedName>
</protein>
<dbReference type="InterPro" id="IPR050931">
    <property type="entry name" value="Mito_Protein_Transport_Metaxin"/>
</dbReference>
<organism evidence="4">
    <name type="scientific">Talaromyces marneffei PM1</name>
    <dbReference type="NCBI Taxonomy" id="1077442"/>
    <lineage>
        <taxon>Eukaryota</taxon>
        <taxon>Fungi</taxon>
        <taxon>Dikarya</taxon>
        <taxon>Ascomycota</taxon>
        <taxon>Pezizomycotina</taxon>
        <taxon>Eurotiomycetes</taxon>
        <taxon>Eurotiomycetidae</taxon>
        <taxon>Eurotiales</taxon>
        <taxon>Trichocomaceae</taxon>
        <taxon>Talaromyces</taxon>
        <taxon>Talaromyces sect. Talaromyces</taxon>
    </lineage>
</organism>
<sequence>MTSQTRVNAAAPAGTEHETEPPQPATPSVVQPKKLFGVPAPVKRIFDKFPLTTYEAEGIPGNVHTSGSSERNRLFVFIDPKQATAGAPSFNPQCLRWQAYLKFVGIDFDLIPSNNHASPTGALPFLYPALPAATRSPIPSNKLQKWAIEQVHCEEEQQLNIRFDVYASLIDHRIRNAWLHQLYLNELNFNHVARKRYIDPATSSSAVQTALAVQLQQAARDELLKYSEYIDVNTLEADADSAFEALSILLGDNKYFFNRNQPGLFDANVFAYTHLILDEKMGWRYNRLAHSLSKYENLLRHREALLEKYFA</sequence>
<dbReference type="GO" id="GO:0001401">
    <property type="term" value="C:SAM complex"/>
    <property type="evidence" value="ECO:0007669"/>
    <property type="project" value="TreeGrafter"/>
</dbReference>
<dbReference type="InterPro" id="IPR033468">
    <property type="entry name" value="Metaxin_GST"/>
</dbReference>
<dbReference type="Pfam" id="PF17172">
    <property type="entry name" value="GST_N_4"/>
    <property type="match status" value="1"/>
</dbReference>
<dbReference type="EMBL" id="JPOX01000025">
    <property type="protein sequence ID" value="KFX45000.1"/>
    <property type="molecule type" value="Genomic_DNA"/>
</dbReference>
<name>A0A093UYN7_TALMA</name>
<dbReference type="PANTHER" id="PTHR12289">
    <property type="entry name" value="METAXIN RELATED"/>
    <property type="match status" value="1"/>
</dbReference>
<dbReference type="Pfam" id="PF10806">
    <property type="entry name" value="SAM35"/>
    <property type="match status" value="1"/>
</dbReference>
<evidence type="ECO:0000313" key="4">
    <source>
        <dbReference type="EMBL" id="KFX45000.1"/>
    </source>
</evidence>
<dbReference type="InterPro" id="IPR021211">
    <property type="entry name" value="SAM35"/>
</dbReference>
<dbReference type="GO" id="GO:0007005">
    <property type="term" value="P:mitochondrion organization"/>
    <property type="evidence" value="ECO:0007669"/>
    <property type="project" value="TreeGrafter"/>
</dbReference>
<feature type="domain" description="Metaxin glutathione S-transferase" evidence="2">
    <location>
        <begin position="239"/>
        <end position="303"/>
    </location>
</feature>
<proteinExistence type="predicted"/>
<comment type="caution">
    <text evidence="4">The sequence shown here is derived from an EMBL/GenBank/DDBJ whole genome shotgun (WGS) entry which is preliminary data.</text>
</comment>
<dbReference type="CDD" id="cd03193">
    <property type="entry name" value="GST_C_Metaxin"/>
    <property type="match status" value="1"/>
</dbReference>
<feature type="domain" description="Thioredoxin-like fold" evidence="3">
    <location>
        <begin position="92"/>
        <end position="187"/>
    </location>
</feature>
<dbReference type="eggNOG" id="KOG3028">
    <property type="taxonomic scope" value="Eukaryota"/>
</dbReference>
<evidence type="ECO:0000259" key="3">
    <source>
        <dbReference type="Pfam" id="PF17172"/>
    </source>
</evidence>